<evidence type="ECO:0000313" key="1">
    <source>
        <dbReference type="EMBL" id="KAI8020991.1"/>
    </source>
</evidence>
<comment type="caution">
    <text evidence="1">The sequence shown here is derived from an EMBL/GenBank/DDBJ whole genome shotgun (WGS) entry which is preliminary data.</text>
</comment>
<name>A0ACC0IAM3_9ERIC</name>
<dbReference type="EMBL" id="CM045763">
    <property type="protein sequence ID" value="KAI8020991.1"/>
    <property type="molecule type" value="Genomic_DNA"/>
</dbReference>
<gene>
    <name evidence="1" type="ORF">LOK49_LG03G01612</name>
</gene>
<proteinExistence type="predicted"/>
<organism evidence="1 2">
    <name type="scientific">Camellia lanceoleosa</name>
    <dbReference type="NCBI Taxonomy" id="1840588"/>
    <lineage>
        <taxon>Eukaryota</taxon>
        <taxon>Viridiplantae</taxon>
        <taxon>Streptophyta</taxon>
        <taxon>Embryophyta</taxon>
        <taxon>Tracheophyta</taxon>
        <taxon>Spermatophyta</taxon>
        <taxon>Magnoliopsida</taxon>
        <taxon>eudicotyledons</taxon>
        <taxon>Gunneridae</taxon>
        <taxon>Pentapetalae</taxon>
        <taxon>asterids</taxon>
        <taxon>Ericales</taxon>
        <taxon>Theaceae</taxon>
        <taxon>Camellia</taxon>
    </lineage>
</organism>
<accession>A0ACC0IAM3</accession>
<keyword evidence="2" id="KW-1185">Reference proteome</keyword>
<protein>
    <submittedName>
        <fullName evidence="1">Uncharacterized protein</fullName>
    </submittedName>
</protein>
<sequence length="91" mass="10507">MRIRSPEIKDKCKHLISRIGRHHHHRRHSSSAVDFRYDPLSYSLNFDEGFDDLDEAPLRSFSARPVPVSPPPLKTVSETDDLVKPREITCV</sequence>
<evidence type="ECO:0000313" key="2">
    <source>
        <dbReference type="Proteomes" id="UP001060215"/>
    </source>
</evidence>
<reference evidence="1 2" key="1">
    <citation type="journal article" date="2022" name="Plant J.">
        <title>Chromosome-level genome of Camellia lanceoleosa provides a valuable resource for understanding genome evolution and self-incompatibility.</title>
        <authorList>
            <person name="Gong W."/>
            <person name="Xiao S."/>
            <person name="Wang L."/>
            <person name="Liao Z."/>
            <person name="Chang Y."/>
            <person name="Mo W."/>
            <person name="Hu G."/>
            <person name="Li W."/>
            <person name="Zhao G."/>
            <person name="Zhu H."/>
            <person name="Hu X."/>
            <person name="Ji K."/>
            <person name="Xiang X."/>
            <person name="Song Q."/>
            <person name="Yuan D."/>
            <person name="Jin S."/>
            <person name="Zhang L."/>
        </authorList>
    </citation>
    <scope>NUCLEOTIDE SEQUENCE [LARGE SCALE GENOMIC DNA]</scope>
    <source>
        <strain evidence="1">SQ_2022a</strain>
    </source>
</reference>
<dbReference type="Proteomes" id="UP001060215">
    <property type="component" value="Chromosome 6"/>
</dbReference>